<keyword evidence="2" id="KW-0328">Glycosyltransferase</keyword>
<dbReference type="Pfam" id="PF02709">
    <property type="entry name" value="Glyco_transf_7C"/>
    <property type="match status" value="1"/>
</dbReference>
<dbReference type="PANTHER" id="PTHR43179:SF12">
    <property type="entry name" value="GALACTOFURANOSYLTRANSFERASE GLFT2"/>
    <property type="match status" value="1"/>
</dbReference>
<dbReference type="SUPFAM" id="SSF53448">
    <property type="entry name" value="Nucleotide-diphospho-sugar transferases"/>
    <property type="match status" value="1"/>
</dbReference>
<dbReference type="EMBL" id="CP049817">
    <property type="protein sequence ID" value="QIK42551.1"/>
    <property type="molecule type" value="Genomic_DNA"/>
</dbReference>
<gene>
    <name evidence="5" type="ORF">G8E03_17030</name>
</gene>
<evidence type="ECO:0000256" key="2">
    <source>
        <dbReference type="ARBA" id="ARBA00022676"/>
    </source>
</evidence>
<accession>A0A6G7VRB4</accession>
<sequence length="312" mass="35060">MPDISVLTICAGRLSHLENLIRGLCTQTSLPGELVIGVMQDAIYDDLPETPFPVRQIVVPRETDALPLARARNVVGNAARGEVLIFLDVDCIPHSDFVADYARHVRPGAGLFMGEVQYLPAGATDGGLDDARFDRLSVRHSERRGPPLEGIDPCRDYRCFWSLNFAMHRDDWQRAGGFDERFTGYGGEDTDFGRSVAERKIPLWWQRGARVYHQYHAHCMPPIHHVASILHNTQVFADKWGHRTMEHWLRAFRLMGLIREGADGLEVARAPDEADFALCRQLQHQPFASSDKVLKELERRAAEGDAATIAAQ</sequence>
<keyword evidence="6" id="KW-1185">Reference proteome</keyword>
<evidence type="ECO:0000259" key="4">
    <source>
        <dbReference type="Pfam" id="PF02709"/>
    </source>
</evidence>
<evidence type="ECO:0000313" key="5">
    <source>
        <dbReference type="EMBL" id="QIK42551.1"/>
    </source>
</evidence>
<keyword evidence="3 5" id="KW-0808">Transferase</keyword>
<evidence type="ECO:0000256" key="3">
    <source>
        <dbReference type="ARBA" id="ARBA00022679"/>
    </source>
</evidence>
<dbReference type="PANTHER" id="PTHR43179">
    <property type="entry name" value="RHAMNOSYLTRANSFERASE WBBL"/>
    <property type="match status" value="1"/>
</dbReference>
<geneLocation type="plasmid" evidence="5 6">
    <name>unnamed6</name>
</geneLocation>
<dbReference type="RefSeq" id="WP_166195491.1">
    <property type="nucleotide sequence ID" value="NZ_CP049817.1"/>
</dbReference>
<dbReference type="Proteomes" id="UP000500791">
    <property type="component" value="Plasmid unnamed6"/>
</dbReference>
<dbReference type="InterPro" id="IPR029044">
    <property type="entry name" value="Nucleotide-diphossugar_trans"/>
</dbReference>
<dbReference type="Gene3D" id="3.90.550.10">
    <property type="entry name" value="Spore Coat Polysaccharide Biosynthesis Protein SpsA, Chain A"/>
    <property type="match status" value="1"/>
</dbReference>
<comment type="similarity">
    <text evidence="1">Belongs to the glycosyltransferase 2 family.</text>
</comment>
<dbReference type="GO" id="GO:0016757">
    <property type="term" value="F:glycosyltransferase activity"/>
    <property type="evidence" value="ECO:0007669"/>
    <property type="project" value="UniProtKB-KW"/>
</dbReference>
<reference evidence="5 6" key="1">
    <citation type="submission" date="2020-03" db="EMBL/GenBank/DDBJ databases">
        <title>Complete genome sequence of Monaibacterium sp. ALG8 with diverse plasmids.</title>
        <authorList>
            <person name="Sun C."/>
        </authorList>
    </citation>
    <scope>NUCLEOTIDE SEQUENCE [LARGE SCALE GENOMIC DNA]</scope>
    <source>
        <strain evidence="5 6">ALG8</strain>
        <plasmid evidence="5 6">unnamed6</plasmid>
    </source>
</reference>
<dbReference type="KEGG" id="mon:G8E03_17030"/>
<evidence type="ECO:0000256" key="1">
    <source>
        <dbReference type="ARBA" id="ARBA00006739"/>
    </source>
</evidence>
<proteinExistence type="inferred from homology"/>
<keyword evidence="5" id="KW-0614">Plasmid</keyword>
<name>A0A6G7VRB4_9RHOB</name>
<dbReference type="InterPro" id="IPR027791">
    <property type="entry name" value="Galactosyl_T_C"/>
</dbReference>
<organism evidence="5 6">
    <name type="scientific">Pontivivens nitratireducens</name>
    <dbReference type="NCBI Taxonomy" id="2758038"/>
    <lineage>
        <taxon>Bacteria</taxon>
        <taxon>Pseudomonadati</taxon>
        <taxon>Pseudomonadota</taxon>
        <taxon>Alphaproteobacteria</taxon>
        <taxon>Rhodobacterales</taxon>
        <taxon>Paracoccaceae</taxon>
        <taxon>Pontivivens</taxon>
    </lineage>
</organism>
<feature type="domain" description="Galactosyltransferase C-terminal" evidence="4">
    <location>
        <begin position="155"/>
        <end position="202"/>
    </location>
</feature>
<evidence type="ECO:0000313" key="6">
    <source>
        <dbReference type="Proteomes" id="UP000500791"/>
    </source>
</evidence>
<protein>
    <submittedName>
        <fullName evidence="5">Glycosyl transferase</fullName>
    </submittedName>
</protein>
<dbReference type="AlphaFoldDB" id="A0A6G7VRB4"/>